<reference evidence="2 3" key="1">
    <citation type="submission" date="2017-12" db="EMBL/GenBank/DDBJ databases">
        <authorList>
            <consortium name="DOE Joint Genome Institute"/>
            <person name="Haridas S."/>
            <person name="Kjaerbolling I."/>
            <person name="Vesth T.C."/>
            <person name="Frisvad J.C."/>
            <person name="Nybo J.L."/>
            <person name="Theobald S."/>
            <person name="Kuo A."/>
            <person name="Bowyer P."/>
            <person name="Matsuda Y."/>
            <person name="Mondo S."/>
            <person name="Lyhne E.K."/>
            <person name="Kogle M.E."/>
            <person name="Clum A."/>
            <person name="Lipzen A."/>
            <person name="Salamov A."/>
            <person name="Ngan C.Y."/>
            <person name="Daum C."/>
            <person name="Chiniquy J."/>
            <person name="Barry K."/>
            <person name="LaButti K."/>
            <person name="Simmons B.A."/>
            <person name="Magnuson J.K."/>
            <person name="Mortensen U.H."/>
            <person name="Larsen T.O."/>
            <person name="Grigoriev I.V."/>
            <person name="Baker S.E."/>
            <person name="Andersen M.R."/>
            <person name="Nordberg H.P."/>
            <person name="Cantor M.N."/>
            <person name="Hua S.X."/>
        </authorList>
    </citation>
    <scope>NUCLEOTIDE SEQUENCE [LARGE SCALE GENOMIC DNA]</scope>
    <source>
        <strain evidence="2 3">CBS 102.13</strain>
    </source>
</reference>
<accession>A0A2I2F933</accession>
<evidence type="ECO:0000256" key="1">
    <source>
        <dbReference type="SAM" id="Phobius"/>
    </source>
</evidence>
<proteinExistence type="predicted"/>
<organism evidence="2 3">
    <name type="scientific">Aspergillus candidus</name>
    <dbReference type="NCBI Taxonomy" id="41067"/>
    <lineage>
        <taxon>Eukaryota</taxon>
        <taxon>Fungi</taxon>
        <taxon>Dikarya</taxon>
        <taxon>Ascomycota</taxon>
        <taxon>Pezizomycotina</taxon>
        <taxon>Eurotiomycetes</taxon>
        <taxon>Eurotiomycetidae</taxon>
        <taxon>Eurotiales</taxon>
        <taxon>Aspergillaceae</taxon>
        <taxon>Aspergillus</taxon>
        <taxon>Aspergillus subgen. Circumdati</taxon>
    </lineage>
</organism>
<dbReference type="GeneID" id="36520172"/>
<keyword evidence="1" id="KW-0472">Membrane</keyword>
<protein>
    <submittedName>
        <fullName evidence="2">Uncharacterized protein</fullName>
    </submittedName>
</protein>
<dbReference type="AlphaFoldDB" id="A0A2I2F933"/>
<dbReference type="Proteomes" id="UP000234585">
    <property type="component" value="Unassembled WGS sequence"/>
</dbReference>
<dbReference type="EMBL" id="KZ559145">
    <property type="protein sequence ID" value="PLB37137.1"/>
    <property type="molecule type" value="Genomic_DNA"/>
</dbReference>
<keyword evidence="1" id="KW-0812">Transmembrane</keyword>
<keyword evidence="3" id="KW-1185">Reference proteome</keyword>
<name>A0A2I2F933_ASPCN</name>
<keyword evidence="1" id="KW-1133">Transmembrane helix</keyword>
<evidence type="ECO:0000313" key="2">
    <source>
        <dbReference type="EMBL" id="PLB37137.1"/>
    </source>
</evidence>
<gene>
    <name evidence="2" type="ORF">BDW47DRAFT_107443</name>
</gene>
<dbReference type="OrthoDB" id="4426316at2759"/>
<dbReference type="RefSeq" id="XP_024671149.1">
    <property type="nucleotide sequence ID" value="XM_024813012.1"/>
</dbReference>
<sequence>MTRVATVFEQIHKSAPIERWAQYDTHKLMVISPSESQADHASTVQALIGFLDKTRTTVYEALPARPIQSLKAPHLLYGADGGSVPELLSTEATYLMAWCVLIMFLLVIGGSFYRAWTRAPAKSLLPV</sequence>
<feature type="transmembrane region" description="Helical" evidence="1">
    <location>
        <begin position="95"/>
        <end position="116"/>
    </location>
</feature>
<evidence type="ECO:0000313" key="3">
    <source>
        <dbReference type="Proteomes" id="UP000234585"/>
    </source>
</evidence>